<dbReference type="EMBL" id="CP015055">
    <property type="protein sequence ID" value="QGN14960.1"/>
    <property type="molecule type" value="Genomic_DNA"/>
</dbReference>
<dbReference type="Pfam" id="PF10448">
    <property type="entry name" value="POC3_POC4"/>
    <property type="match status" value="1"/>
</dbReference>
<name>A0ABX6ERJ7_KLUMA</name>
<accession>A0ABX6ERJ7</accession>
<keyword evidence="2" id="KW-1185">Reference proteome</keyword>
<proteinExistence type="predicted"/>
<evidence type="ECO:0000313" key="2">
    <source>
        <dbReference type="Proteomes" id="UP000422736"/>
    </source>
</evidence>
<sequence length="153" mass="16808">MPELITFEDTWTTFQGTQTMVRCTASPHRDVATKHDKRTALSVSICNNWEGPASRMVLQGYCYAIEFVRASPAASAASASSSAEVCVADLIESRDHVIHDFIHKIARILVLKYHRPCYVQLSTAAAASDDALGASDQINLLQKITQCIDNHTV</sequence>
<dbReference type="InterPro" id="IPR018854">
    <property type="entry name" value="Psome_chaperone_3/4"/>
</dbReference>
<protein>
    <submittedName>
        <fullName evidence="1">Chaperone_DMP super family</fullName>
    </submittedName>
</protein>
<reference evidence="1 2" key="1">
    <citation type="submission" date="2016-03" db="EMBL/GenBank/DDBJ databases">
        <title>How can Kluyveromyces marxianus grow so fast - potential evolutionary course in Saccharomyces Complex revealed by comparative genomics.</title>
        <authorList>
            <person name="Mo W."/>
            <person name="Lu W."/>
            <person name="Yang X."/>
            <person name="Qi J."/>
            <person name="Lv H."/>
        </authorList>
    </citation>
    <scope>NUCLEOTIDE SEQUENCE [LARGE SCALE GENOMIC DNA]</scope>
    <source>
        <strain evidence="1 2">FIM1</strain>
    </source>
</reference>
<evidence type="ECO:0000313" key="1">
    <source>
        <dbReference type="EMBL" id="QGN14960.1"/>
    </source>
</evidence>
<dbReference type="Proteomes" id="UP000422736">
    <property type="component" value="Chromosome 2"/>
</dbReference>
<reference evidence="1 2" key="2">
    <citation type="submission" date="2019-11" db="EMBL/GenBank/DDBJ databases">
        <authorList>
            <person name="Lu H."/>
        </authorList>
    </citation>
    <scope>NUCLEOTIDE SEQUENCE [LARGE SCALE GENOMIC DNA]</scope>
    <source>
        <strain evidence="1 2">FIM1</strain>
    </source>
</reference>
<organism evidence="1 2">
    <name type="scientific">Kluyveromyces marxianus</name>
    <name type="common">Yeast</name>
    <name type="synonym">Candida kefyr</name>
    <dbReference type="NCBI Taxonomy" id="4911"/>
    <lineage>
        <taxon>Eukaryota</taxon>
        <taxon>Fungi</taxon>
        <taxon>Dikarya</taxon>
        <taxon>Ascomycota</taxon>
        <taxon>Saccharomycotina</taxon>
        <taxon>Saccharomycetes</taxon>
        <taxon>Saccharomycetales</taxon>
        <taxon>Saccharomycetaceae</taxon>
        <taxon>Kluyveromyces</taxon>
    </lineage>
</organism>
<dbReference type="Gene3D" id="3.30.230.100">
    <property type="match status" value="1"/>
</dbReference>
<gene>
    <name evidence="1" type="primary">POC4</name>
    <name evidence="1" type="ORF">FIM1_1637</name>
</gene>